<name>A0A9W3A3W9_BIOGL</name>
<dbReference type="InterPro" id="IPR011029">
    <property type="entry name" value="DEATH-like_dom_sf"/>
</dbReference>
<dbReference type="OMA" id="FFHHCCP"/>
<dbReference type="InterPro" id="IPR001478">
    <property type="entry name" value="PDZ"/>
</dbReference>
<evidence type="ECO:0000259" key="1">
    <source>
        <dbReference type="PROSITE" id="PS50106"/>
    </source>
</evidence>
<dbReference type="AlphaFoldDB" id="A0A9W3A3W9"/>
<dbReference type="Pfam" id="PF00595">
    <property type="entry name" value="PDZ"/>
    <property type="match status" value="1"/>
</dbReference>
<protein>
    <submittedName>
        <fullName evidence="3">Uncharacterized protein LOC106078747 isoform X1</fullName>
    </submittedName>
</protein>
<dbReference type="SUPFAM" id="SSF50156">
    <property type="entry name" value="PDZ domain-like"/>
    <property type="match status" value="1"/>
</dbReference>
<dbReference type="RefSeq" id="XP_055881873.1">
    <property type="nucleotide sequence ID" value="XM_056025898.1"/>
</dbReference>
<reference evidence="3" key="1">
    <citation type="submission" date="2025-08" db="UniProtKB">
        <authorList>
            <consortium name="RefSeq"/>
        </authorList>
    </citation>
    <scope>IDENTIFICATION</scope>
</reference>
<feature type="domain" description="PDZ" evidence="1">
    <location>
        <begin position="71"/>
        <end position="154"/>
    </location>
</feature>
<proteinExistence type="predicted"/>
<organism evidence="2 3">
    <name type="scientific">Biomphalaria glabrata</name>
    <name type="common">Bloodfluke planorb</name>
    <name type="synonym">Freshwater snail</name>
    <dbReference type="NCBI Taxonomy" id="6526"/>
    <lineage>
        <taxon>Eukaryota</taxon>
        <taxon>Metazoa</taxon>
        <taxon>Spiralia</taxon>
        <taxon>Lophotrochozoa</taxon>
        <taxon>Mollusca</taxon>
        <taxon>Gastropoda</taxon>
        <taxon>Heterobranchia</taxon>
        <taxon>Euthyneura</taxon>
        <taxon>Panpulmonata</taxon>
        <taxon>Hygrophila</taxon>
        <taxon>Lymnaeoidea</taxon>
        <taxon>Planorbidae</taxon>
        <taxon>Biomphalaria</taxon>
    </lineage>
</organism>
<accession>A0A9W3A3W9</accession>
<dbReference type="Proteomes" id="UP001165740">
    <property type="component" value="Chromosome 4"/>
</dbReference>
<sequence>MDLRSMSVTDIKVTMNDDVSKVHNNQDTGSHNGLWPVPPCLKISCDENSCLWHRCILKIPQHVIWHAEVRKITLDKRSGESFGFTPKAKQHTEGKDFYYLVKTVDQNGLAAQCGLRTGDLILSVNQIPIQSQNKLSEISFKKMNSVKLQIQRPYALSQTANKYIAQLSKSMELNVDFLEFPGIQQPRSPESPSTLFWHAPSDYENIPLPPVVPRRVPRINIHKLPQVRMFVIGHAMKEFVHHMFGLDLPAESKPCCLHLSMKRFRDGFVTCGNIESFSYLMTEGSEECINIELFCVPEDSFFHLCCSWMFTPLSVFVLTFDTNRLSQCSNVELVRLKSLVQTVKANTSWENKNVYVYGLSQGSEIIRKEEIQTLFYTLPDKYLPLPVVLSTASDNYKAILQARTELYQVLSQVTKQQNVTTSTILALDLLLSFESLTITLDQLVKLLEDRDQEMSKHKLQTLQDLTDTGNLIVTGGNNCGVEYILPVKLFTSLSNLAKCMETYRTSMADQNMNWKLCITGMATRSDLMDIAAQCTDDSHKFVACMEFLRLIIPMKPCGSSPTSDSGFNDEMQNLLFPLFLEDIPFVPPDAYSKYFTLEASEDLSVPFFYDLISTLSQSQDCHTFTMVSQMTAHFDINGLEFYLNFIKPDRQLVVYRPRSDQGMNKALARLIFELLEHLQTQVKFVLTYEEQSPSQLGRVLNPSASPSVLSRQVSNEMDYQLLEVAQDKVLDMRVANIRCIGPDLQRIYRHLSIENGWEKLAGLFGLTVSDIMVYESIRSNRLPAENFLVSYFHETGCTLRTFLKALRDLASENNECQELAEHLWNSALYHNSDFFRHYANRQ</sequence>
<gene>
    <name evidence="3" type="primary">LOC106078747</name>
</gene>
<dbReference type="PROSITE" id="PS50106">
    <property type="entry name" value="PDZ"/>
    <property type="match status" value="1"/>
</dbReference>
<dbReference type="Gene3D" id="2.30.42.10">
    <property type="match status" value="1"/>
</dbReference>
<dbReference type="GeneID" id="106078747"/>
<keyword evidence="2" id="KW-1185">Reference proteome</keyword>
<dbReference type="OrthoDB" id="6051850at2759"/>
<evidence type="ECO:0000313" key="2">
    <source>
        <dbReference type="Proteomes" id="UP001165740"/>
    </source>
</evidence>
<dbReference type="SMART" id="SM00228">
    <property type="entry name" value="PDZ"/>
    <property type="match status" value="1"/>
</dbReference>
<dbReference type="InterPro" id="IPR036034">
    <property type="entry name" value="PDZ_sf"/>
</dbReference>
<dbReference type="SUPFAM" id="SSF47986">
    <property type="entry name" value="DEATH domain"/>
    <property type="match status" value="1"/>
</dbReference>
<evidence type="ECO:0000313" key="3">
    <source>
        <dbReference type="RefSeq" id="XP_055881873.1"/>
    </source>
</evidence>